<feature type="domain" description="CEP76/DRC7 peptidase-like" evidence="2">
    <location>
        <begin position="1741"/>
        <end position="1821"/>
    </location>
</feature>
<proteinExistence type="predicted"/>
<evidence type="ECO:0000313" key="3">
    <source>
        <dbReference type="EMBL" id="CDJ57965.1"/>
    </source>
</evidence>
<feature type="compositionally biased region" description="Basic residues" evidence="1">
    <location>
        <begin position="55"/>
        <end position="66"/>
    </location>
</feature>
<dbReference type="InterPro" id="IPR051647">
    <property type="entry name" value="Mediator_comp_sub12"/>
</dbReference>
<dbReference type="GO" id="GO:0003713">
    <property type="term" value="F:transcription coactivator activity"/>
    <property type="evidence" value="ECO:0007669"/>
    <property type="project" value="TreeGrafter"/>
</dbReference>
<evidence type="ECO:0000256" key="1">
    <source>
        <dbReference type="SAM" id="MobiDB-lite"/>
    </source>
</evidence>
<feature type="region of interest" description="Disordered" evidence="1">
    <location>
        <begin position="1182"/>
        <end position="1205"/>
    </location>
</feature>
<evidence type="ECO:0000259" key="2">
    <source>
        <dbReference type="Pfam" id="PF24656"/>
    </source>
</evidence>
<feature type="region of interest" description="Disordered" evidence="1">
    <location>
        <begin position="982"/>
        <end position="1069"/>
    </location>
</feature>
<dbReference type="PANTHER" id="PTHR46007">
    <property type="entry name" value="MEDIATOR OF RNA POLYMERASE II TRANSCRIPTION SUBUNIT 12"/>
    <property type="match status" value="1"/>
</dbReference>
<organism evidence="3 4">
    <name type="scientific">Eimeria maxima</name>
    <name type="common">Coccidian parasite</name>
    <dbReference type="NCBI Taxonomy" id="5804"/>
    <lineage>
        <taxon>Eukaryota</taxon>
        <taxon>Sar</taxon>
        <taxon>Alveolata</taxon>
        <taxon>Apicomplexa</taxon>
        <taxon>Conoidasida</taxon>
        <taxon>Coccidia</taxon>
        <taxon>Eucoccidiorida</taxon>
        <taxon>Eimeriorina</taxon>
        <taxon>Eimeriidae</taxon>
        <taxon>Eimeria</taxon>
    </lineage>
</organism>
<feature type="compositionally biased region" description="Low complexity" evidence="1">
    <location>
        <begin position="624"/>
        <end position="650"/>
    </location>
</feature>
<dbReference type="OrthoDB" id="348017at2759"/>
<feature type="compositionally biased region" description="Basic and acidic residues" evidence="1">
    <location>
        <begin position="119"/>
        <end position="129"/>
    </location>
</feature>
<feature type="region of interest" description="Disordered" evidence="1">
    <location>
        <begin position="1320"/>
        <end position="1347"/>
    </location>
</feature>
<feature type="region of interest" description="Disordered" evidence="1">
    <location>
        <begin position="1467"/>
        <end position="1487"/>
    </location>
</feature>
<keyword evidence="4" id="KW-1185">Reference proteome</keyword>
<feature type="region of interest" description="Disordered" evidence="1">
    <location>
        <begin position="1267"/>
        <end position="1291"/>
    </location>
</feature>
<dbReference type="Pfam" id="PF24656">
    <property type="entry name" value="CEPT76_peptidase"/>
    <property type="match status" value="1"/>
</dbReference>
<feature type="region of interest" description="Disordered" evidence="1">
    <location>
        <begin position="616"/>
        <end position="656"/>
    </location>
</feature>
<feature type="region of interest" description="Disordered" evidence="1">
    <location>
        <begin position="1"/>
        <end position="69"/>
    </location>
</feature>
<dbReference type="InterPro" id="IPR056290">
    <property type="entry name" value="CEPT76/DRC7_peptidase-like_dom"/>
</dbReference>
<feature type="region of interest" description="Disordered" evidence="1">
    <location>
        <begin position="955"/>
        <end position="974"/>
    </location>
</feature>
<feature type="compositionally biased region" description="Low complexity" evidence="1">
    <location>
        <begin position="1611"/>
        <end position="1625"/>
    </location>
</feature>
<dbReference type="EMBL" id="HG719430">
    <property type="protein sequence ID" value="CDJ57965.1"/>
    <property type="molecule type" value="Genomic_DNA"/>
</dbReference>
<dbReference type="RefSeq" id="XP_013334613.1">
    <property type="nucleotide sequence ID" value="XM_013479159.1"/>
</dbReference>
<feature type="region of interest" description="Disordered" evidence="1">
    <location>
        <begin position="1605"/>
        <end position="1640"/>
    </location>
</feature>
<evidence type="ECO:0000313" key="4">
    <source>
        <dbReference type="Proteomes" id="UP000030763"/>
    </source>
</evidence>
<accession>U6M8H1</accession>
<reference evidence="3" key="1">
    <citation type="submission" date="2013-10" db="EMBL/GenBank/DDBJ databases">
        <title>Genomic analysis of the causative agents of coccidiosis in chickens.</title>
        <authorList>
            <person name="Reid A.J."/>
            <person name="Blake D."/>
            <person name="Billington K."/>
            <person name="Browne H."/>
            <person name="Dunn M."/>
            <person name="Hung S."/>
            <person name="Kawahara F."/>
            <person name="Miranda-Saavedra D."/>
            <person name="Mourier T."/>
            <person name="Nagra H."/>
            <person name="Otto T.D."/>
            <person name="Rawlings N."/>
            <person name="Sanchez A."/>
            <person name="Sanders M."/>
            <person name="Subramaniam C."/>
            <person name="Tay Y."/>
            <person name="Dear P."/>
            <person name="Doerig C."/>
            <person name="Gruber A."/>
            <person name="Parkinson J."/>
            <person name="Shirley M."/>
            <person name="Wan K.L."/>
            <person name="Berriman M."/>
            <person name="Tomley F."/>
            <person name="Pain A."/>
        </authorList>
    </citation>
    <scope>NUCLEOTIDE SEQUENCE [LARGE SCALE GENOMIC DNA]</scope>
    <source>
        <strain evidence="3">Weybridge</strain>
    </source>
</reference>
<gene>
    <name evidence="3" type="ORF">EMWEY_00012880</name>
</gene>
<name>U6M8H1_EIMMA</name>
<dbReference type="GO" id="GO:0016592">
    <property type="term" value="C:mediator complex"/>
    <property type="evidence" value="ECO:0007669"/>
    <property type="project" value="TreeGrafter"/>
</dbReference>
<reference evidence="3" key="2">
    <citation type="submission" date="2013-10" db="EMBL/GenBank/DDBJ databases">
        <authorList>
            <person name="Aslett M."/>
        </authorList>
    </citation>
    <scope>NUCLEOTIDE SEQUENCE [LARGE SCALE GENOMIC DNA]</scope>
    <source>
        <strain evidence="3">Weybridge</strain>
    </source>
</reference>
<feature type="compositionally biased region" description="Polar residues" evidence="1">
    <location>
        <begin position="28"/>
        <end position="50"/>
    </location>
</feature>
<dbReference type="PANTHER" id="PTHR46007:SF8">
    <property type="entry name" value="C2H2-TYPE DOMAIN-CONTAINING PROTEIN"/>
    <property type="match status" value="1"/>
</dbReference>
<dbReference type="GO" id="GO:0045944">
    <property type="term" value="P:positive regulation of transcription by RNA polymerase II"/>
    <property type="evidence" value="ECO:0007669"/>
    <property type="project" value="TreeGrafter"/>
</dbReference>
<feature type="compositionally biased region" description="Gly residues" evidence="1">
    <location>
        <begin position="1190"/>
        <end position="1200"/>
    </location>
</feature>
<dbReference type="GeneID" id="25335274"/>
<feature type="compositionally biased region" description="Low complexity" evidence="1">
    <location>
        <begin position="994"/>
        <end position="1035"/>
    </location>
</feature>
<protein>
    <recommendedName>
        <fullName evidence="2">CEP76/DRC7 peptidase-like domain-containing protein</fullName>
    </recommendedName>
</protein>
<sequence>MEPLEAPHSGASNSGVLQIEGNEASADLQPSHTVNMNEQRGSYRSDTGAANTPKGRFHRRVGKKSKAKGEPPLQTVEWIDLHNQNRVIRLVPAAEILPAAAPEREIKSPGIDSPEDDVGEKKEGTDKEATTLPTPKDLCVRIPFSHRCVVVYTEHSHSTANSCSWPPKYGASLPWQQRLFCCFRRADGVGETRESSAAYSYMCGHILQEAAWRISEATGLTVDPFADEGHQNLPALLFLSASSSVDTNKRGSSSFRDPEAAKAALLQSTKVALLLEYYERLLAAETMQLVPKGGRSCPPFAASDASSDDLLSLKPSSRFPRSLLSTPFFSCLPIAPWHLWWPKESLDPEHRCSFRVSVQLLHVSLSDCHLFREEDLLAQKLLSAYEVYAYLARCSSGEQLAAKLRSCIQYTKEMRESCGLPRELQPLLQAAAAAVAAYRRDQPPDVQQALLLQSLQQMQQLPHQVQQLTGWLCILKAEYPQLWKQWLGHLQQRRLLRLQRDQQRQQFAAAGEAIEKLWQQLQRQRDLQQFDCTGLQLQLLLLSKEEETERQQLGEEIAAEVEELLTYAVDTAPPQQLPPFDFPGVYTAILHKLFASCTPLPGNPVRLLLLSSKEHHETGEGMDAPASSSAATAEESASVEGGGAAPSAVGTSSNDRPLPLQEQLRRCLCSALTATVGCRVNERSAGGQKHLPLHFPFFSTAAAFPIASPVPPENLPLQYRQQLLQQQQQTHQVLASFHAILNEPLDSVALHVGFNHPGLLKPIEALVAVPLPPQLSAMRREFLRRNSMAGEPSSAYHPSPVSFCVDLPFSTFSTSIHQQQHQQQEADATDIEAARAYPVQGGSINSLQEPREPSIRPLPSFLSPAASAARHRLLQQQLHQQPLLTTPAWGDPVEADHAAWDLDRVSAAAAQVTAGQRGRSVVVSAAGGARASSVAGVSETVAAAAEWRTTAAAPGGTTDITAAASRKTPFSSAASRLRTALSRFPNKGNRSLHAPEAAATAAAPADGTPTNHYIDASSAAAPGAADPAGAVEEAVSAAPPSYLQEVQHTASPPKEGSEERKDGPLSPSVSFRLESTTLKGIKTGTEIEENAASAIYETSLASIQPFENCWHLSGCLKICLVVAPLPREHVPPSSPKSAGKEWVGIQQAKIESTLQQPVDAVYIRRRLPSPEEAMLQPQFSSSVGLHFQGPPGGGGPGEEGGSSPPALAALAHQAQASMQLYPYSQIRKAFRLSLRLQQLHAKTPQQPIAATDWEALLYTVCGSSMPQDATEDKAQPPAQERSSNQMNSREPKQPTLVGCCVILPMQVLLPLALQRELQQKEKKKRATRRSYLWERDPPKLQNQKKGKQFNNSAQVRGLFNVPLRRLPAGPEELHARCRLGCAEGIRALSLTLPEAAALDVGVLQRQRGILRVSVFDEFLQQPNTNNPYTPWDFPEPSETTNPKVLLGSLQLPWSSVVSSAAKAAAKGVEPAAAANRRHPQTDRHHQQQQKLFHEILDVAADGTCCLCLLNGCFRLQQPKGLLTHIHLSRPRTPNIPTGFLLQMHQQQQLQGPVLLQHFAATPFDLFVSLKLEIRGPVRAICGSIPRTLMPEEIWKKLEAEKKEEEQRLKQDLQQQQVQQRQAQQATPPEQPADEDGPDLCQQPEQHLEQQKLLQMQPGKEWGEDKGLIDADKEWRQKVGRQPTLQADLKFFLDCSCFNNVGAESVLLIGLRMPLKSYFDTVCCFSSHVLLQAWTASEEVPVWLTAQQLLQVGCSSPQGHSLLLCSFFNGLDNCMQTQALSFVAVGDVVGRGEQYFVLRLSPSAAAQLWDPLTGEVLNLSSSNLTTSPSALPPEQQQQQLLLQLQRWTEELEVLAALKHSNAEAHALQQQLAAVLPLAEAFAAAQHRSLQDLQQEQQQQQWLGQMATDEQLEGEAVVNKVLLLEAGLAEVQQKMGLLLQRWQQLHAAADLPFPFLLGGRQQQNREGVWPISSLSLLVGMQNAYINLQPMRCLNSWETPTSARAAAAAAAAGTTGGFTPELSVDGITEEEGIRKRVQEKLQQKRKRRCFGVPALIEAARNLLKESDTSTTWIRLSLSCLALLSCGRIQHTCMDPQSMQWIVKVTMHAFGAWLSFCPSVCLCLSTRLLHVTSVMFGVTQQRDLMQQDLSNEQAADKTLPPANEQQPLFYSLGGGVVLLEEGQRREATTAYESTFISTGGLQPQGTPAAAAAAAAKAAQVMGLTGEDAKRAALLPPIGWVRPLPQALDITEADPRTTAGLEQQLQRSLQQLIRNCYSSSSIRKSASSVSDCARRESGVEGPQVAGGAAGLDTDASASPGEEVVQCIAFAEEPVAGVYEVLRLYEEVRCTCTWFSLAFPSSLGRQDPGDSGLFVASSTNSNAHAANPPAFLTCKQHLEEALLEAVSAAFPGRQLQGIVLHFKELNPHKLLEQVLHAQVFGPVPQRSACTNSIRVNSRVGCLVLRLFAFPCGLYSGWLFAGTID</sequence>
<dbReference type="Proteomes" id="UP000030763">
    <property type="component" value="Unassembled WGS sequence"/>
</dbReference>
<feature type="region of interest" description="Disordered" evidence="1">
    <location>
        <begin position="101"/>
        <end position="130"/>
    </location>
</feature>
<dbReference type="VEuPathDB" id="ToxoDB:EMWEY_00012880"/>